<comment type="cofactor">
    <cofactor evidence="12">
        <name>Mg(2+)</name>
        <dbReference type="ChEBI" id="CHEBI:18420"/>
    </cofactor>
    <cofactor evidence="12">
        <name>Mn(2+)</name>
        <dbReference type="ChEBI" id="CHEBI:29035"/>
    </cofactor>
    <text evidence="12">Binds 2 divalent metal cations per subunit. Magnesium or manganese.</text>
</comment>
<keyword evidence="5 12" id="KW-0686">Riboflavin biosynthesis</keyword>
<dbReference type="GO" id="GO:0009231">
    <property type="term" value="P:riboflavin biosynthetic process"/>
    <property type="evidence" value="ECO:0007669"/>
    <property type="project" value="UniProtKB-KW"/>
</dbReference>
<dbReference type="HAMAP" id="MF_00180">
    <property type="entry name" value="RibB"/>
    <property type="match status" value="1"/>
</dbReference>
<dbReference type="Gene3D" id="3.90.870.10">
    <property type="entry name" value="DHBP synthase"/>
    <property type="match status" value="1"/>
</dbReference>
<dbReference type="NCBIfam" id="TIGR00506">
    <property type="entry name" value="ribB"/>
    <property type="match status" value="1"/>
</dbReference>
<evidence type="ECO:0000313" key="13">
    <source>
        <dbReference type="EMBL" id="GMM47941.1"/>
    </source>
</evidence>
<gene>
    <name evidence="13" type="ORF">DAPK24_045390</name>
</gene>
<comment type="subunit">
    <text evidence="2 12">Homodimer.</text>
</comment>
<dbReference type="PANTHER" id="PTHR21327">
    <property type="entry name" value="GTP CYCLOHYDROLASE II-RELATED"/>
    <property type="match status" value="1"/>
</dbReference>
<evidence type="ECO:0000256" key="7">
    <source>
        <dbReference type="ARBA" id="ARBA00022842"/>
    </source>
</evidence>
<dbReference type="GO" id="GO:0046872">
    <property type="term" value="F:metal ion binding"/>
    <property type="evidence" value="ECO:0007669"/>
    <property type="project" value="UniProtKB-KW"/>
</dbReference>
<dbReference type="SUPFAM" id="SSF55821">
    <property type="entry name" value="YrdC/RibB"/>
    <property type="match status" value="1"/>
</dbReference>
<keyword evidence="10 12" id="KW-0456">Lyase</keyword>
<evidence type="ECO:0000256" key="4">
    <source>
        <dbReference type="ARBA" id="ARBA00018836"/>
    </source>
</evidence>
<evidence type="ECO:0000256" key="11">
    <source>
        <dbReference type="ARBA" id="ARBA00060730"/>
    </source>
</evidence>
<comment type="pathway">
    <text evidence="1 12">Cofactor biosynthesis; riboflavin biosynthesis; 2-hydroxy-3-oxobutyl phosphate from D-ribulose 5-phosphate: step 1/1.</text>
</comment>
<evidence type="ECO:0000256" key="9">
    <source>
        <dbReference type="ARBA" id="ARBA00023211"/>
    </source>
</evidence>
<reference evidence="13 14" key="1">
    <citation type="journal article" date="2023" name="Elife">
        <title>Identification of key yeast species and microbe-microbe interactions impacting larval growth of Drosophila in the wild.</title>
        <authorList>
            <person name="Mure A."/>
            <person name="Sugiura Y."/>
            <person name="Maeda R."/>
            <person name="Honda K."/>
            <person name="Sakurai N."/>
            <person name="Takahashi Y."/>
            <person name="Watada M."/>
            <person name="Katoh T."/>
            <person name="Gotoh A."/>
            <person name="Gotoh Y."/>
            <person name="Taniguchi I."/>
            <person name="Nakamura K."/>
            <person name="Hayashi T."/>
            <person name="Katayama T."/>
            <person name="Uemura T."/>
            <person name="Hattori Y."/>
        </authorList>
    </citation>
    <scope>NUCLEOTIDE SEQUENCE [LARGE SCALE GENOMIC DNA]</scope>
    <source>
        <strain evidence="13 14">PK-24</strain>
    </source>
</reference>
<dbReference type="GO" id="GO:0005829">
    <property type="term" value="C:cytosol"/>
    <property type="evidence" value="ECO:0007669"/>
    <property type="project" value="TreeGrafter"/>
</dbReference>
<evidence type="ECO:0000256" key="12">
    <source>
        <dbReference type="RuleBase" id="RU003843"/>
    </source>
</evidence>
<evidence type="ECO:0000256" key="6">
    <source>
        <dbReference type="ARBA" id="ARBA00022723"/>
    </source>
</evidence>
<evidence type="ECO:0000256" key="1">
    <source>
        <dbReference type="ARBA" id="ARBA00004904"/>
    </source>
</evidence>
<comment type="function">
    <text evidence="12">Catalyzes the conversion of D-ribulose 5-phosphate to formate and 3,4-dihydroxy-2-butanone 4-phosphate.</text>
</comment>
<dbReference type="GO" id="GO:0005758">
    <property type="term" value="C:mitochondrial intermembrane space"/>
    <property type="evidence" value="ECO:0007669"/>
    <property type="project" value="TreeGrafter"/>
</dbReference>
<dbReference type="Pfam" id="PF00926">
    <property type="entry name" value="DHBP_synthase"/>
    <property type="match status" value="1"/>
</dbReference>
<keyword evidence="9 12" id="KW-0464">Manganese</keyword>
<dbReference type="Proteomes" id="UP001378960">
    <property type="component" value="Unassembled WGS sequence"/>
</dbReference>
<evidence type="ECO:0000313" key="14">
    <source>
        <dbReference type="Proteomes" id="UP001378960"/>
    </source>
</evidence>
<sequence>MVEFTPISEALEAFKNGEFLVVMDDEDRENEGDLIIAAEKVDTAKMAFLVKHSSGYVCVPLSTERADELELPFMIPEDEMTDRHGTAYTITVDYANGTTTGISAHDRALTAKMLGTSTSKATDFLRPGHICPLRAKPGLLRTRPGHTEAGVHLCQLAGLQPAAAICELVRDDDGLMMRLPDCWEFSQKFGIKIITIKDLIAYLDENNL</sequence>
<comment type="similarity">
    <text evidence="11 12">Belongs to the DHBP synthase family.</text>
</comment>
<protein>
    <recommendedName>
        <fullName evidence="4 12">3,4-dihydroxy-2-butanone 4-phosphate synthase</fullName>
        <shortName evidence="12">DHBP synthase</shortName>
        <ecNumber evidence="3 12">4.1.99.12</ecNumber>
    </recommendedName>
</protein>
<dbReference type="PANTHER" id="PTHR21327:SF18">
    <property type="entry name" value="3,4-DIHYDROXY-2-BUTANONE 4-PHOSPHATE SYNTHASE"/>
    <property type="match status" value="1"/>
</dbReference>
<dbReference type="InterPro" id="IPR017945">
    <property type="entry name" value="DHBP_synth_RibB-like_a/b_dom"/>
</dbReference>
<dbReference type="InterPro" id="IPR000422">
    <property type="entry name" value="DHBP_synthase_RibB"/>
</dbReference>
<dbReference type="EMBL" id="BTGB01000009">
    <property type="protein sequence ID" value="GMM47941.1"/>
    <property type="molecule type" value="Genomic_DNA"/>
</dbReference>
<evidence type="ECO:0000256" key="10">
    <source>
        <dbReference type="ARBA" id="ARBA00023239"/>
    </source>
</evidence>
<accession>A0AAV5R8T7</accession>
<keyword evidence="14" id="KW-1185">Reference proteome</keyword>
<dbReference type="AlphaFoldDB" id="A0AAV5R8T7"/>
<dbReference type="GO" id="GO:0008686">
    <property type="term" value="F:3,4-dihydroxy-2-butanone-4-phosphate synthase activity"/>
    <property type="evidence" value="ECO:0007669"/>
    <property type="project" value="UniProtKB-EC"/>
</dbReference>
<proteinExistence type="inferred from homology"/>
<comment type="catalytic activity">
    <reaction evidence="12">
        <text>D-ribulose 5-phosphate = (2S)-2-hydroxy-3-oxobutyl phosphate + formate + H(+)</text>
        <dbReference type="Rhea" id="RHEA:18457"/>
        <dbReference type="ChEBI" id="CHEBI:15378"/>
        <dbReference type="ChEBI" id="CHEBI:15740"/>
        <dbReference type="ChEBI" id="CHEBI:58121"/>
        <dbReference type="ChEBI" id="CHEBI:58830"/>
        <dbReference type="EC" id="4.1.99.12"/>
    </reaction>
</comment>
<keyword evidence="6 12" id="KW-0479">Metal-binding</keyword>
<keyword evidence="8" id="KW-0318">Glutathionylation</keyword>
<evidence type="ECO:0000256" key="3">
    <source>
        <dbReference type="ARBA" id="ARBA00012153"/>
    </source>
</evidence>
<dbReference type="EC" id="4.1.99.12" evidence="3 12"/>
<evidence type="ECO:0000256" key="2">
    <source>
        <dbReference type="ARBA" id="ARBA00011738"/>
    </source>
</evidence>
<organism evidence="13 14">
    <name type="scientific">Pichia kluyveri</name>
    <name type="common">Yeast</name>
    <dbReference type="NCBI Taxonomy" id="36015"/>
    <lineage>
        <taxon>Eukaryota</taxon>
        <taxon>Fungi</taxon>
        <taxon>Dikarya</taxon>
        <taxon>Ascomycota</taxon>
        <taxon>Saccharomycotina</taxon>
        <taxon>Pichiomycetes</taxon>
        <taxon>Pichiales</taxon>
        <taxon>Pichiaceae</taxon>
        <taxon>Pichia</taxon>
    </lineage>
</organism>
<evidence type="ECO:0000256" key="8">
    <source>
        <dbReference type="ARBA" id="ARBA00023206"/>
    </source>
</evidence>
<dbReference type="FunFam" id="3.90.870.10:FF:000002">
    <property type="entry name" value="3,4-dihydroxy-2-butanone 4-phosphate synthase"/>
    <property type="match status" value="1"/>
</dbReference>
<evidence type="ECO:0000256" key="5">
    <source>
        <dbReference type="ARBA" id="ARBA00022619"/>
    </source>
</evidence>
<keyword evidence="7 12" id="KW-0460">Magnesium</keyword>
<comment type="caution">
    <text evidence="13">The sequence shown here is derived from an EMBL/GenBank/DDBJ whole genome shotgun (WGS) entry which is preliminary data.</text>
</comment>
<name>A0AAV5R8T7_PICKL</name>